<proteinExistence type="predicted"/>
<dbReference type="EMBL" id="QOVL01000005">
    <property type="protein sequence ID" value="RXG32059.1"/>
    <property type="molecule type" value="Genomic_DNA"/>
</dbReference>
<dbReference type="Proteomes" id="UP000290608">
    <property type="component" value="Unassembled WGS sequence"/>
</dbReference>
<protein>
    <submittedName>
        <fullName evidence="1">Uncharacterized protein</fullName>
    </submittedName>
</protein>
<accession>A0A4Q0PND0</accession>
<dbReference type="Pfam" id="PF20459">
    <property type="entry name" value="DUF6712"/>
    <property type="match status" value="2"/>
</dbReference>
<dbReference type="STRING" id="1122159.SAMN02745246_01419"/>
<dbReference type="InterPro" id="IPR046558">
    <property type="entry name" value="DUF6712"/>
</dbReference>
<reference evidence="1 2" key="1">
    <citation type="submission" date="2018-07" db="EMBL/GenBank/DDBJ databases">
        <title>Leeuwenhoekiella genomics.</title>
        <authorList>
            <person name="Tahon G."/>
            <person name="Willems A."/>
        </authorList>
    </citation>
    <scope>NUCLEOTIDE SEQUENCE [LARGE SCALE GENOMIC DNA]</scope>
    <source>
        <strain evidence="1 2">LMG 1345</strain>
    </source>
</reference>
<comment type="caution">
    <text evidence="1">The sequence shown here is derived from an EMBL/GenBank/DDBJ whole genome shotgun (WGS) entry which is preliminary data.</text>
</comment>
<evidence type="ECO:0000313" key="2">
    <source>
        <dbReference type="Proteomes" id="UP000290608"/>
    </source>
</evidence>
<name>A0A4Q0PND0_9FLAO</name>
<organism evidence="1 2">
    <name type="scientific">Leeuwenhoekiella marinoflava</name>
    <dbReference type="NCBI Taxonomy" id="988"/>
    <lineage>
        <taxon>Bacteria</taxon>
        <taxon>Pseudomonadati</taxon>
        <taxon>Bacteroidota</taxon>
        <taxon>Flavobacteriia</taxon>
        <taxon>Flavobacteriales</taxon>
        <taxon>Flavobacteriaceae</taxon>
        <taxon>Leeuwenhoekiella</taxon>
    </lineage>
</organism>
<dbReference type="RefSeq" id="WP_073098532.1">
    <property type="nucleotide sequence ID" value="NZ_QOVL01000005.1"/>
</dbReference>
<dbReference type="AlphaFoldDB" id="A0A4Q0PND0"/>
<evidence type="ECO:0000313" key="1">
    <source>
        <dbReference type="EMBL" id="RXG32059.1"/>
    </source>
</evidence>
<sequence>MKLLFTSETFSQEFREILGFVDADINFTSVKSDLTSATREIITLIGQATYDRWITLFEKENRTAEENEQLHLMRYPVAMNTYRLLAPSKDLQHTNQGRMMRTDDNEARPFQWMIDANNEANERKYYRAVDQLLEYLFDDSAFKETLEYKEVKKYFVSTTADFEEYFSIHSRLILVKLGPGFRQAQKRHLKPVLGVNLYNEIEKAHLEGPAAGEELPVLLPISFGETPTAEQKKIYFQIYDLVKEFCVYWSLHWAMPRLAVNLLPEGILQRYTSERETTRASKVPEGLQSQHASSLFKQDAMAALSEIESLVTALYPPVPDPYQDEEEDGFRLFNDDDNFVTT</sequence>
<gene>
    <name evidence="1" type="ORF">DSL99_1364</name>
</gene>